<dbReference type="Proteomes" id="UP000266091">
    <property type="component" value="Unassembled WGS sequence"/>
</dbReference>
<dbReference type="SMART" id="SM00934">
    <property type="entry name" value="OMPdecase"/>
    <property type="match status" value="1"/>
</dbReference>
<dbReference type="CDD" id="cd04725">
    <property type="entry name" value="OMP_decarboxylase_like"/>
    <property type="match status" value="1"/>
</dbReference>
<dbReference type="EC" id="4.1.1.23" evidence="7"/>
<protein>
    <recommendedName>
        <fullName evidence="7">Orotidine 5'-phosphate decarboxylase</fullName>
        <ecNumber evidence="7">4.1.1.23</ecNumber>
    </recommendedName>
    <alternativeName>
        <fullName evidence="7">OMP decarboxylase</fullName>
        <shortName evidence="7">OMPDCase</shortName>
        <shortName evidence="7">OMPdecase</shortName>
    </alternativeName>
</protein>
<keyword evidence="5 7" id="KW-0456">Lyase</keyword>
<dbReference type="HAMAP" id="MF_01215">
    <property type="entry name" value="OMPdecase_type2"/>
    <property type="match status" value="1"/>
</dbReference>
<dbReference type="NCBIfam" id="TIGR02127">
    <property type="entry name" value="pyrF_sub2"/>
    <property type="match status" value="1"/>
</dbReference>
<evidence type="ECO:0000313" key="9">
    <source>
        <dbReference type="EMBL" id="GBO93093.1"/>
    </source>
</evidence>
<sequence>MKFIDQLEARWTGSDTMLCVGLDPNPARLPKTASGAAVPVYDFCRDIIDATADTVCAFKPQFAYFAAMRELDALERLTAYIHERHPGIPVILDAKRGDIGSTARAYAVEAFEVYGADAVTLSPYMGFDTVEPYLEYEDKGVFLLCRTSNPGGADIEMLQAGERKVFEHVAANASERWNTNGEMGLVVGATFPGELAAVRRLAPKLPFLVPGIGAQGGDINAAVRAGVTSSGWGMVINSSRAVIYAGNGPDFADAARAKAIETRDAIRAAQASLKA</sequence>
<evidence type="ECO:0000256" key="7">
    <source>
        <dbReference type="HAMAP-Rule" id="MF_01215"/>
    </source>
</evidence>
<evidence type="ECO:0000256" key="1">
    <source>
        <dbReference type="ARBA" id="ARBA00004861"/>
    </source>
</evidence>
<comment type="catalytic activity">
    <reaction evidence="6 7">
        <text>orotidine 5'-phosphate + H(+) = UMP + CO2</text>
        <dbReference type="Rhea" id="RHEA:11596"/>
        <dbReference type="ChEBI" id="CHEBI:15378"/>
        <dbReference type="ChEBI" id="CHEBI:16526"/>
        <dbReference type="ChEBI" id="CHEBI:57538"/>
        <dbReference type="ChEBI" id="CHEBI:57865"/>
        <dbReference type="EC" id="4.1.1.23"/>
    </reaction>
</comment>
<dbReference type="UniPathway" id="UPA00070">
    <property type="reaction ID" value="UER00120"/>
</dbReference>
<accession>A0A388SBT1</accession>
<dbReference type="OrthoDB" id="9808470at2"/>
<evidence type="ECO:0000256" key="6">
    <source>
        <dbReference type="ARBA" id="ARBA00049157"/>
    </source>
</evidence>
<dbReference type="PROSITE" id="PS00156">
    <property type="entry name" value="OMPDECASE"/>
    <property type="match status" value="1"/>
</dbReference>
<feature type="active site" description="Proton donor" evidence="7">
    <location>
        <position position="95"/>
    </location>
</feature>
<dbReference type="InterPro" id="IPR011060">
    <property type="entry name" value="RibuloseP-bd_barrel"/>
</dbReference>
<dbReference type="InterPro" id="IPR011995">
    <property type="entry name" value="OMPdecase_type-2"/>
</dbReference>
<evidence type="ECO:0000256" key="3">
    <source>
        <dbReference type="ARBA" id="ARBA00022793"/>
    </source>
</evidence>
<evidence type="ECO:0000256" key="5">
    <source>
        <dbReference type="ARBA" id="ARBA00023239"/>
    </source>
</evidence>
<evidence type="ECO:0000256" key="4">
    <source>
        <dbReference type="ARBA" id="ARBA00022975"/>
    </source>
</evidence>
<comment type="pathway">
    <text evidence="1 7">Pyrimidine metabolism; UMP biosynthesis via de novo pathway; UMP from orotate: step 2/2.</text>
</comment>
<dbReference type="InterPro" id="IPR001754">
    <property type="entry name" value="OMPdeCOase_dom"/>
</dbReference>
<comment type="similarity">
    <text evidence="2 7">Belongs to the OMP decarboxylase family. Type 2 subfamily.</text>
</comment>
<dbReference type="Gene3D" id="3.20.20.70">
    <property type="entry name" value="Aldolase class I"/>
    <property type="match status" value="1"/>
</dbReference>
<dbReference type="Pfam" id="PF00215">
    <property type="entry name" value="OMPdecase"/>
    <property type="match status" value="1"/>
</dbReference>
<dbReference type="PANTHER" id="PTHR43375:SF1">
    <property type="entry name" value="OROTIDINE 5'-PHOSPHATE DECARBOXYLASE"/>
    <property type="match status" value="1"/>
</dbReference>
<dbReference type="GO" id="GO:0006207">
    <property type="term" value="P:'de novo' pyrimidine nucleobase biosynthetic process"/>
    <property type="evidence" value="ECO:0007669"/>
    <property type="project" value="InterPro"/>
</dbReference>
<feature type="domain" description="Orotidine 5'-phosphate decarboxylase" evidence="8">
    <location>
        <begin position="17"/>
        <end position="255"/>
    </location>
</feature>
<dbReference type="GO" id="GO:0044205">
    <property type="term" value="P:'de novo' UMP biosynthetic process"/>
    <property type="evidence" value="ECO:0007669"/>
    <property type="project" value="UniProtKB-UniRule"/>
</dbReference>
<organism evidence="9 10">
    <name type="scientific">Mesosutterella multiformis</name>
    <dbReference type="NCBI Taxonomy" id="2259133"/>
    <lineage>
        <taxon>Bacteria</taxon>
        <taxon>Pseudomonadati</taxon>
        <taxon>Pseudomonadota</taxon>
        <taxon>Betaproteobacteria</taxon>
        <taxon>Burkholderiales</taxon>
        <taxon>Sutterellaceae</taxon>
        <taxon>Mesosutterella</taxon>
    </lineage>
</organism>
<name>A0A388SBT1_9BURK</name>
<dbReference type="PANTHER" id="PTHR43375">
    <property type="entry name" value="OROTIDINE 5'-PHOSPHATE DECARBOXYLASE"/>
    <property type="match status" value="1"/>
</dbReference>
<dbReference type="InterPro" id="IPR013785">
    <property type="entry name" value="Aldolase_TIM"/>
</dbReference>
<comment type="caution">
    <text evidence="9">The sequence shown here is derived from an EMBL/GenBank/DDBJ whole genome shotgun (WGS) entry which is preliminary data.</text>
</comment>
<evidence type="ECO:0000256" key="2">
    <source>
        <dbReference type="ARBA" id="ARBA00008847"/>
    </source>
</evidence>
<evidence type="ECO:0000313" key="10">
    <source>
        <dbReference type="Proteomes" id="UP000266091"/>
    </source>
</evidence>
<keyword evidence="3 7" id="KW-0210">Decarboxylase</keyword>
<dbReference type="EMBL" id="BGZJ01000001">
    <property type="protein sequence ID" value="GBO93093.1"/>
    <property type="molecule type" value="Genomic_DNA"/>
</dbReference>
<dbReference type="RefSeq" id="WP_116269551.1">
    <property type="nucleotide sequence ID" value="NZ_BGZJ01000001.1"/>
</dbReference>
<keyword evidence="10" id="KW-1185">Reference proteome</keyword>
<dbReference type="SUPFAM" id="SSF51366">
    <property type="entry name" value="Ribulose-phoshate binding barrel"/>
    <property type="match status" value="1"/>
</dbReference>
<reference evidence="9 10" key="1">
    <citation type="journal article" date="2018" name="Int. J. Syst. Evol. Microbiol.">
        <title>Mesosutterella multiformis gen. nov., sp. nov., a member of the family Sutterellaceae and Sutterella megalosphaeroides sp. nov., isolated from human faeces.</title>
        <authorList>
            <person name="Sakamoto M."/>
            <person name="Ikeyama N."/>
            <person name="Kunihiro T."/>
            <person name="Iino T."/>
            <person name="Yuki M."/>
            <person name="Ohkuma M."/>
        </authorList>
    </citation>
    <scope>NUCLEOTIDE SEQUENCE [LARGE SCALE GENOMIC DNA]</scope>
    <source>
        <strain evidence="9 10">4NBBH2</strain>
    </source>
</reference>
<proteinExistence type="inferred from homology"/>
<dbReference type="InterPro" id="IPR018089">
    <property type="entry name" value="OMPdecase_AS"/>
</dbReference>
<dbReference type="GO" id="GO:0004590">
    <property type="term" value="F:orotidine-5'-phosphate decarboxylase activity"/>
    <property type="evidence" value="ECO:0007669"/>
    <property type="project" value="UniProtKB-UniRule"/>
</dbReference>
<dbReference type="AlphaFoldDB" id="A0A388SBT1"/>
<keyword evidence="4 7" id="KW-0665">Pyrimidine biosynthesis</keyword>
<evidence type="ECO:0000259" key="8">
    <source>
        <dbReference type="SMART" id="SM00934"/>
    </source>
</evidence>
<gene>
    <name evidence="7 9" type="primary">pyrF</name>
    <name evidence="9" type="ORF">MESMUL_04470</name>
</gene>